<feature type="domain" description="Rad50/SbcC-type AAA" evidence="2">
    <location>
        <begin position="5"/>
        <end position="185"/>
    </location>
</feature>
<dbReference type="OrthoDB" id="9815944at2"/>
<dbReference type="Pfam" id="PF13304">
    <property type="entry name" value="AAA_21"/>
    <property type="match status" value="1"/>
</dbReference>
<keyword evidence="4" id="KW-1185">Reference proteome</keyword>
<evidence type="ECO:0000313" key="4">
    <source>
        <dbReference type="Proteomes" id="UP000271003"/>
    </source>
</evidence>
<dbReference type="RefSeq" id="WP_120177153.1">
    <property type="nucleotide sequence ID" value="NZ_AP018786.1"/>
</dbReference>
<dbReference type="PANTHER" id="PTHR43581">
    <property type="entry name" value="ATP/GTP PHOSPHATASE"/>
    <property type="match status" value="1"/>
</dbReference>
<dbReference type="InterPro" id="IPR038729">
    <property type="entry name" value="Rad50/SbcC_AAA"/>
</dbReference>
<dbReference type="GO" id="GO:0005524">
    <property type="term" value="F:ATP binding"/>
    <property type="evidence" value="ECO:0007669"/>
    <property type="project" value="InterPro"/>
</dbReference>
<proteinExistence type="predicted"/>
<dbReference type="AlphaFoldDB" id="A0A2Z6IFQ8"/>
<evidence type="ECO:0000313" key="3">
    <source>
        <dbReference type="EMBL" id="BBF23556.1"/>
    </source>
</evidence>
<name>A0A2Z6IFQ8_9BURK</name>
<dbReference type="InterPro" id="IPR051396">
    <property type="entry name" value="Bact_Antivir_Def_Nuclease"/>
</dbReference>
<protein>
    <submittedName>
        <fullName evidence="3">Uncharacterized protein</fullName>
    </submittedName>
</protein>
<dbReference type="Proteomes" id="UP000271003">
    <property type="component" value="Chromosome"/>
</dbReference>
<gene>
    <name evidence="3" type="ORF">SUTMEG_14470</name>
</gene>
<organism evidence="3 4">
    <name type="scientific">Sutterella megalosphaeroides</name>
    <dbReference type="NCBI Taxonomy" id="2494234"/>
    <lineage>
        <taxon>Bacteria</taxon>
        <taxon>Pseudomonadati</taxon>
        <taxon>Pseudomonadota</taxon>
        <taxon>Betaproteobacteria</taxon>
        <taxon>Burkholderiales</taxon>
        <taxon>Sutterellaceae</taxon>
        <taxon>Sutterella</taxon>
    </lineage>
</organism>
<sequence>MIIKSIKIEKFRAFSNVKVQLGKKITAIAGRNATQKTTILGLISQPFTISKGSPMYGSKTVDGYNFKSQFKEKFKLSPKHDVVGQHNWELRLNRGVYKQDYFKVTSIARKENGKESLRFWNAEGGRSTGSGYIQLPVYFLSLSRLFPIGEARKTKREETNFTEEERTFCLDNYREILSIQETKKDTTAKVDIQKGTTVRTFAGVSDQFHDILTNSAGEGNVMKIILAVLSFRRLENKYQKAYKGGILLIDELDATLHSFSQKKLVDFLYTSAENYRIQVVFTTHSPIILDYISRKQKSSRLNQCPRAWHDWAIVHLEPEYDFDGTRIIQAKNVTTRSGMLNLLSMIDLTYSQDGHIHVYCEDHVAICFLRYVLEQELKIIPDHYMEFINVNLGWPNYLDLVRKNIPEFTKNIIVLDADVLENKDFKSSSNYKTFEESKNFLILPLTVEKDMFVFLKDTKTFNEFRLNISRKPDLKFEILFNEWPHEPGSYKTPDFKAWYKYALSIVRDESILFEFWCRKNPEKISEFCTKFKKAFNELAEKRDLDCLP</sequence>
<dbReference type="InterPro" id="IPR027417">
    <property type="entry name" value="P-loop_NTPase"/>
</dbReference>
<dbReference type="Gene3D" id="3.40.50.300">
    <property type="entry name" value="P-loop containing nucleotide triphosphate hydrolases"/>
    <property type="match status" value="1"/>
</dbReference>
<dbReference type="InterPro" id="IPR003959">
    <property type="entry name" value="ATPase_AAA_core"/>
</dbReference>
<evidence type="ECO:0000259" key="1">
    <source>
        <dbReference type="Pfam" id="PF13304"/>
    </source>
</evidence>
<dbReference type="EMBL" id="AP018786">
    <property type="protein sequence ID" value="BBF23556.1"/>
    <property type="molecule type" value="Genomic_DNA"/>
</dbReference>
<dbReference type="SUPFAM" id="SSF52540">
    <property type="entry name" value="P-loop containing nucleoside triphosphate hydrolases"/>
    <property type="match status" value="1"/>
</dbReference>
<reference evidence="3 4" key="1">
    <citation type="journal article" date="2018" name="Int. J. Syst. Evol. Microbiol.">
        <title>Mesosutterella multiformis gen. nov., sp. nov., a member of the family Sutterellaceae and Sutterella megalosphaeroides sp. nov., isolated from human faeces.</title>
        <authorList>
            <person name="Sakamoto M."/>
            <person name="Ikeyama N."/>
            <person name="Kunihiro T."/>
            <person name="Iino T."/>
            <person name="Yuki M."/>
            <person name="Ohkuma M."/>
        </authorList>
    </citation>
    <scope>NUCLEOTIDE SEQUENCE [LARGE SCALE GENOMIC DNA]</scope>
    <source>
        <strain evidence="3 4">6FBBBH3</strain>
    </source>
</reference>
<dbReference type="GO" id="GO:0016887">
    <property type="term" value="F:ATP hydrolysis activity"/>
    <property type="evidence" value="ECO:0007669"/>
    <property type="project" value="InterPro"/>
</dbReference>
<dbReference type="Pfam" id="PF13476">
    <property type="entry name" value="AAA_23"/>
    <property type="match status" value="1"/>
</dbReference>
<dbReference type="PANTHER" id="PTHR43581:SF4">
    <property type="entry name" value="ATP_GTP PHOSPHATASE"/>
    <property type="match status" value="1"/>
</dbReference>
<feature type="domain" description="ATPase AAA-type core" evidence="1">
    <location>
        <begin position="215"/>
        <end position="290"/>
    </location>
</feature>
<dbReference type="KEGG" id="sutt:SUTMEG_14470"/>
<evidence type="ECO:0000259" key="2">
    <source>
        <dbReference type="Pfam" id="PF13476"/>
    </source>
</evidence>
<accession>A0A2Z6IFQ8</accession>